<dbReference type="AlphaFoldDB" id="A0A2H9TPZ2"/>
<organism evidence="1 2">
    <name type="scientific">Paramicrosporidium saccamoebae</name>
    <dbReference type="NCBI Taxonomy" id="1246581"/>
    <lineage>
        <taxon>Eukaryota</taxon>
        <taxon>Fungi</taxon>
        <taxon>Fungi incertae sedis</taxon>
        <taxon>Cryptomycota</taxon>
        <taxon>Cryptomycota incertae sedis</taxon>
        <taxon>Paramicrosporidium</taxon>
    </lineage>
</organism>
<dbReference type="Proteomes" id="UP000240830">
    <property type="component" value="Unassembled WGS sequence"/>
</dbReference>
<name>A0A2H9TPZ2_9FUNG</name>
<evidence type="ECO:0000313" key="2">
    <source>
        <dbReference type="Proteomes" id="UP000240830"/>
    </source>
</evidence>
<proteinExistence type="predicted"/>
<dbReference type="EMBL" id="MTSL01000040">
    <property type="protein sequence ID" value="PJF19828.1"/>
    <property type="molecule type" value="Genomic_DNA"/>
</dbReference>
<accession>A0A2H9TPZ2</accession>
<protein>
    <submittedName>
        <fullName evidence="1">Uncharacterized protein</fullName>
    </submittedName>
</protein>
<reference evidence="1 2" key="1">
    <citation type="submission" date="2016-10" db="EMBL/GenBank/DDBJ databases">
        <title>The genome of Paramicrosporidium saccamoebae is the missing link in understanding Cryptomycota and Microsporidia evolution.</title>
        <authorList>
            <person name="Quandt C.A."/>
            <person name="Beaudet D."/>
            <person name="Corsaro D."/>
            <person name="Michel R."/>
            <person name="Corradi N."/>
            <person name="James T."/>
        </authorList>
    </citation>
    <scope>NUCLEOTIDE SEQUENCE [LARGE SCALE GENOMIC DNA]</scope>
    <source>
        <strain evidence="1 2">KSL3</strain>
    </source>
</reference>
<comment type="caution">
    <text evidence="1">The sequence shown here is derived from an EMBL/GenBank/DDBJ whole genome shotgun (WGS) entry which is preliminary data.</text>
</comment>
<sequence>MSSVNIIIISLHLLKVIGTQIPVIDLHCRELICTIRWAIHICQVMGPKFRIHVAWIWVSLFLGAPHFRDATKVQTALLMFSFLWVVFKFTHLVRSKNWPSVKKTFQRIDAIFPKLHHGNTVLPAQDERLVRVFLDCTAAIITVTMAEDFSGKPAVIVGVIILLASLATYRHEATYKKLIVAFAWVFVACQCTVDITSKELWKDFEIGIIAAEAALSHLAGTFKVELVPNIH</sequence>
<gene>
    <name evidence="1" type="ORF">PSACC_00358</name>
</gene>
<keyword evidence="2" id="KW-1185">Reference proteome</keyword>
<evidence type="ECO:0000313" key="1">
    <source>
        <dbReference type="EMBL" id="PJF19828.1"/>
    </source>
</evidence>